<dbReference type="SUPFAM" id="SSF48452">
    <property type="entry name" value="TPR-like"/>
    <property type="match status" value="1"/>
</dbReference>
<name>A0AAU7ZPT9_9BACT</name>
<dbReference type="Pfam" id="PF00400">
    <property type="entry name" value="WD40"/>
    <property type="match status" value="2"/>
</dbReference>
<gene>
    <name evidence="9" type="ORF">RBB77_21520</name>
</gene>
<keyword evidence="4" id="KW-0175">Coiled coil</keyword>
<feature type="repeat" description="WD" evidence="3">
    <location>
        <begin position="883"/>
        <end position="924"/>
    </location>
</feature>
<evidence type="ECO:0000259" key="8">
    <source>
        <dbReference type="Pfam" id="PF20703"/>
    </source>
</evidence>
<evidence type="ECO:0008006" key="10">
    <source>
        <dbReference type="Google" id="ProtNLM"/>
    </source>
</evidence>
<dbReference type="InterPro" id="IPR027417">
    <property type="entry name" value="P-loop_NTPase"/>
</dbReference>
<accession>A0AAU7ZPT9</accession>
<dbReference type="InterPro" id="IPR024977">
    <property type="entry name" value="Apc4-like_WD40_dom"/>
</dbReference>
<proteinExistence type="predicted"/>
<keyword evidence="6" id="KW-0472">Membrane</keyword>
<evidence type="ECO:0000256" key="5">
    <source>
        <dbReference type="SAM" id="MobiDB-lite"/>
    </source>
</evidence>
<dbReference type="Pfam" id="PF12894">
    <property type="entry name" value="ANAPC4_WD40"/>
    <property type="match status" value="1"/>
</dbReference>
<evidence type="ECO:0000259" key="7">
    <source>
        <dbReference type="Pfam" id="PF12894"/>
    </source>
</evidence>
<dbReference type="PANTHER" id="PTHR44019">
    <property type="entry name" value="WD REPEAT-CONTAINING PROTEIN 55"/>
    <property type="match status" value="1"/>
</dbReference>
<dbReference type="KEGG" id="tpsc:RBB77_21520"/>
<evidence type="ECO:0000256" key="2">
    <source>
        <dbReference type="ARBA" id="ARBA00022737"/>
    </source>
</evidence>
<organism evidence="9">
    <name type="scientific">Tunturiibacter psychrotolerans</name>
    <dbReference type="NCBI Taxonomy" id="3069686"/>
    <lineage>
        <taxon>Bacteria</taxon>
        <taxon>Pseudomonadati</taxon>
        <taxon>Acidobacteriota</taxon>
        <taxon>Terriglobia</taxon>
        <taxon>Terriglobales</taxon>
        <taxon>Acidobacteriaceae</taxon>
        <taxon>Tunturiibacter</taxon>
    </lineage>
</organism>
<feature type="region of interest" description="Disordered" evidence="5">
    <location>
        <begin position="489"/>
        <end position="511"/>
    </location>
</feature>
<evidence type="ECO:0000256" key="6">
    <source>
        <dbReference type="SAM" id="Phobius"/>
    </source>
</evidence>
<protein>
    <recommendedName>
        <fullName evidence="10">Anaphase-promoting complex subunit 4 WD40 domain-containing protein</fullName>
    </recommendedName>
</protein>
<keyword evidence="2" id="KW-0677">Repeat</keyword>
<dbReference type="Gene3D" id="3.40.50.300">
    <property type="entry name" value="P-loop containing nucleotide triphosphate hydrolases"/>
    <property type="match status" value="1"/>
</dbReference>
<evidence type="ECO:0000256" key="3">
    <source>
        <dbReference type="PROSITE-ProRule" id="PRU00221"/>
    </source>
</evidence>
<reference evidence="9" key="2">
    <citation type="journal article" date="2024" name="Environ. Microbiol.">
        <title>Genome analysis and description of Tunturibacter gen. nov. expands the diversity of Terriglobia in tundra soils.</title>
        <authorList>
            <person name="Messyasz A."/>
            <person name="Mannisto M.K."/>
            <person name="Kerkhof L.J."/>
            <person name="Haggblom M.M."/>
        </authorList>
    </citation>
    <scope>NUCLEOTIDE SEQUENCE</scope>
    <source>
        <strain evidence="9">X5P6</strain>
    </source>
</reference>
<keyword evidence="6" id="KW-0812">Transmembrane</keyword>
<dbReference type="Gene3D" id="1.25.40.10">
    <property type="entry name" value="Tetratricopeptide repeat domain"/>
    <property type="match status" value="1"/>
</dbReference>
<dbReference type="SUPFAM" id="SSF50978">
    <property type="entry name" value="WD40 repeat-like"/>
    <property type="match status" value="1"/>
</dbReference>
<dbReference type="SUPFAM" id="SSF52540">
    <property type="entry name" value="P-loop containing nucleoside triphosphate hydrolases"/>
    <property type="match status" value="1"/>
</dbReference>
<dbReference type="InterPro" id="IPR015943">
    <property type="entry name" value="WD40/YVTN_repeat-like_dom_sf"/>
</dbReference>
<feature type="coiled-coil region" evidence="4">
    <location>
        <begin position="546"/>
        <end position="617"/>
    </location>
</feature>
<evidence type="ECO:0000256" key="4">
    <source>
        <dbReference type="SAM" id="Coils"/>
    </source>
</evidence>
<dbReference type="CDD" id="cd22249">
    <property type="entry name" value="UDM1_RNF168_RNF169-like"/>
    <property type="match status" value="1"/>
</dbReference>
<dbReference type="Gene3D" id="2.130.10.10">
    <property type="entry name" value="YVTN repeat-like/Quinoprotein amine dehydrogenase"/>
    <property type="match status" value="3"/>
</dbReference>
<feature type="domain" description="Novel STAND NTPase 1" evidence="8">
    <location>
        <begin position="14"/>
        <end position="433"/>
    </location>
</feature>
<dbReference type="SUPFAM" id="SSF82171">
    <property type="entry name" value="DPP6 N-terminal domain-like"/>
    <property type="match status" value="1"/>
</dbReference>
<dbReference type="RefSeq" id="WP_353063812.1">
    <property type="nucleotide sequence ID" value="NZ_CP132942.1"/>
</dbReference>
<dbReference type="InterPro" id="IPR011990">
    <property type="entry name" value="TPR-like_helical_dom_sf"/>
</dbReference>
<reference evidence="9" key="1">
    <citation type="submission" date="2023-08" db="EMBL/GenBank/DDBJ databases">
        <authorList>
            <person name="Messyasz A."/>
            <person name="Mannisto M.K."/>
            <person name="Kerkhof L.J."/>
            <person name="Haggblom M."/>
        </authorList>
    </citation>
    <scope>NUCLEOTIDE SEQUENCE</scope>
    <source>
        <strain evidence="9">X5P6</strain>
    </source>
</reference>
<dbReference type="EMBL" id="CP132942">
    <property type="protein sequence ID" value="XCB32970.1"/>
    <property type="molecule type" value="Genomic_DNA"/>
</dbReference>
<dbReference type="InterPro" id="IPR050505">
    <property type="entry name" value="WDR55/POC1"/>
</dbReference>
<sequence length="1528" mass="168788">MSTSPTLDETLHSPFPGLRSFSQNESELFFGREGQSDELARKLSQSRFVAVVGTSGSGKSSLVRAGLLPSLEGGCLVEAGSNWRIVDMRPGSRPIDNLAAALDLAHLSNTSIDVDVLRSSSLSLSDFVSKIYERKEGLDFRENLLILVDQFEELFRYKSRNGDMEDRDEKAAFVKLLLEVSRQRSAPVYVVITIRSDFLGDCARFRDLPETINVGQYLIPRMTREQRRKAIEGPIHIAGSAITPRLVQRILNDVGEDPDQLPVMQHALMRTWYHWLSQGNVERPVDIEDYEAIGTLQNALSSHADEAYLEATAKMPEHGGRITKRIFQRLREKDPSGREIRRPTSLHELCAVSDASMEEVLSVLECFRREGRSFLMPPMTTDLHDIREVDITHESLLRQWKRLQGPPSEDSGWLADEEESRRTMMRLAAWAEQPVQGDPDYLRGPLLQLSLDWWDKRKPNETWAERYTQSFSDALNFLRASEENRINEIGREEERQRSEAKTRREQSLRDEELRAKQLKARRFRLISIAALIGFALMSLIAIYAFVERQQAKKAEFQAKQAEFQAKQAEVQEEKLNGLLNGKIADLAFETSRAEAEKKRADENAAQATREKRAAIAARTSAQALNRLRDQPDLAFLLAVEASREGEAPEIRSGLLTELQSVPNLLTLLNDQAPIVDMAFRGNTLISVDTGGKISTRDDDGSSSGELALKLGSGTPLRLFPERGLLFTYGQLLGDQSGISAPLRVWDTTTSEPVHLIPPTSLRAGSLLAFSGNSEVLVQSSSDGHAKIFDLTGKKEGGVSLSIGAHITAIALSHDGKILATADGDTVGLWDLHDMSRKTLPAAATSRIELLEFSANSKFLAAASYDSSTIWYWNITSSAPTLQTVSQNAQISRLTFNHDATLLASGNTSGYVGIWNIANKQQIWQEQAHSSRVTRIAFSADDKTLASAAGSQIALWSVDRQDLNKVISSASRSLMRTETVFTPTGRLVVSELENNRKLTPGQIPGNIPTGGKVEIRSWDSPNFGELQTSIWKDSDWDRIIVSSDGQTVAAVKFLEPLKYSCPKSEFRLFNAKGGIPLLDKPIAIDQMVTSMAFSPDSQEIVIATCRSTAPESRTMSNQFEIVRWDLRNHRNEGITLHAEAPATALAISPDNRTLLAATGADAIPAKILMWNSESLSPLHLDPGADEISNLNFSPDGEKFAAGSTEGDVILMNVRKRSQLWRVDDLNSVSDLAFSPNGNTLAAGGRGGEITLFDVESGRLLGTLGGSKNFNFNTTSVAFNPKDGGIVATSSGGIVTIWNVSFAAWRKLACHLANRNLSLAEWQQYREGPYQKTCLDLPVHPSLMQAARDLARKGDSEGALAAFRRVQELDPQINIDPKREVAKERMAALADATVIRGTLLSQAQPLVALRAFQEALQLYPSIQISANAWNNICWNGSLQGFAEQVMVACKNALEIEPENLNDRDSRALARALVGDTRGAILDFQACITGSDSPTYREQRGNWVKALQAGQNPFTPEVLQKLRGNDVPIRP</sequence>
<feature type="repeat" description="WD" evidence="3">
    <location>
        <begin position="1225"/>
        <end position="1261"/>
    </location>
</feature>
<dbReference type="PROSITE" id="PS50082">
    <property type="entry name" value="WD_REPEATS_2"/>
    <property type="match status" value="2"/>
</dbReference>
<evidence type="ECO:0000256" key="1">
    <source>
        <dbReference type="ARBA" id="ARBA00022574"/>
    </source>
</evidence>
<dbReference type="PANTHER" id="PTHR44019:SF8">
    <property type="entry name" value="POC1 CENTRIOLAR PROTEIN HOMOLOG"/>
    <property type="match status" value="1"/>
</dbReference>
<dbReference type="SMART" id="SM00320">
    <property type="entry name" value="WD40"/>
    <property type="match status" value="9"/>
</dbReference>
<keyword evidence="1 3" id="KW-0853">WD repeat</keyword>
<feature type="domain" description="Anaphase-promoting complex subunit 4-like WD40" evidence="7">
    <location>
        <begin position="1190"/>
        <end position="1261"/>
    </location>
</feature>
<dbReference type="InterPro" id="IPR036322">
    <property type="entry name" value="WD40_repeat_dom_sf"/>
</dbReference>
<dbReference type="InterPro" id="IPR049052">
    <property type="entry name" value="nSTAND1"/>
</dbReference>
<keyword evidence="6" id="KW-1133">Transmembrane helix</keyword>
<feature type="transmembrane region" description="Helical" evidence="6">
    <location>
        <begin position="523"/>
        <end position="546"/>
    </location>
</feature>
<dbReference type="Pfam" id="PF20703">
    <property type="entry name" value="nSTAND1"/>
    <property type="match status" value="1"/>
</dbReference>
<evidence type="ECO:0000313" key="9">
    <source>
        <dbReference type="EMBL" id="XCB32970.1"/>
    </source>
</evidence>
<dbReference type="InterPro" id="IPR001680">
    <property type="entry name" value="WD40_rpt"/>
</dbReference>